<sequence length="725" mass="80035">MLSTFLNYQLYTRDMTRTLDRIASDPVAKREAEYYRENIGKVSSVDEFMDDYRLYSYAMKAYGLGDQIDSRALIKKVLQSDLSDPKSLANRLADEAYRDLANAFTFAATKSEPVAQTTYQTDAIVDAYSEHRVRQAAAVSSNAKTFMDSIGKIEDVDQFLANDLLYSMSLDAVGIEKKFASKSFIREVLTGQAPILAEEEADGIGPHLLLRKMFTFEADGAAPAGGVMDTLKANNFISVWFKRQDLDSSPAAASYDVKYYEEKLPSLTNVSDLLSDQRLFKVVMTSVGLDPSIESASFAANILVSDPDDPDNPLALLPDETAEQKARKLGYTTLRDLFKFDADGNVLPGEPAQTAGQTQELTNAYLKNYAKGTEFDDKIATSSFKGSISSVKTANDVIGNEALYNYVLEALDLDPASEDKLKILKVLQSDPSDPRSYARSLRDDRYTRLAGAFNFDDRGRVTTQRAVQTNTNQAETIELYSRAKLTENATESDREAIAEAANSYRTELAKIVTIDDFLKNTTVIDYAKPAFGLEEEKISAEELRKIVTSDAFDKESYVNTLGDKRYVKFALAFAFESDGSISRDAGGVQTGADFVTTQDNYLRQLMEEEAGAENEGVRLALNFRRKAPDVSNYYEFLADPAMLKVVQTALGLPTESGQAEIDTQKRMLEKRLDIESLKDPKELEKFINRFLALYDLENGSADANSGTAALSILGSAGGGGLLGIF</sequence>
<dbReference type="RefSeq" id="WP_084408143.1">
    <property type="nucleotide sequence ID" value="NZ_FWXR01000001.1"/>
</dbReference>
<evidence type="ECO:0008006" key="3">
    <source>
        <dbReference type="Google" id="ProtNLM"/>
    </source>
</evidence>
<protein>
    <recommendedName>
        <fullName evidence="3">Flagellar protein</fullName>
    </recommendedName>
</protein>
<dbReference type="Proteomes" id="UP000192656">
    <property type="component" value="Unassembled WGS sequence"/>
</dbReference>
<dbReference type="STRING" id="937218.SAMN06297251_101259"/>
<organism evidence="1 2">
    <name type="scientific">Fulvimarina manganoxydans</name>
    <dbReference type="NCBI Taxonomy" id="937218"/>
    <lineage>
        <taxon>Bacteria</taxon>
        <taxon>Pseudomonadati</taxon>
        <taxon>Pseudomonadota</taxon>
        <taxon>Alphaproteobacteria</taxon>
        <taxon>Hyphomicrobiales</taxon>
        <taxon>Aurantimonadaceae</taxon>
        <taxon>Fulvimarina</taxon>
    </lineage>
</organism>
<proteinExistence type="predicted"/>
<dbReference type="SUPFAM" id="SSF158837">
    <property type="entry name" value="AGR C 984p-like"/>
    <property type="match status" value="5"/>
</dbReference>
<dbReference type="Pfam" id="PF06748">
    <property type="entry name" value="DUF1217"/>
    <property type="match status" value="3"/>
</dbReference>
<dbReference type="OrthoDB" id="7824597at2"/>
<name>A0A1W1YFJ5_9HYPH</name>
<accession>A0A1W1YFJ5</accession>
<gene>
    <name evidence="1" type="ORF">SAMN06297251_101259</name>
</gene>
<evidence type="ECO:0000313" key="1">
    <source>
        <dbReference type="EMBL" id="SMC34990.1"/>
    </source>
</evidence>
<evidence type="ECO:0000313" key="2">
    <source>
        <dbReference type="Proteomes" id="UP000192656"/>
    </source>
</evidence>
<dbReference type="InterPro" id="IPR010626">
    <property type="entry name" value="DUF1217"/>
</dbReference>
<reference evidence="1 2" key="1">
    <citation type="submission" date="2017-04" db="EMBL/GenBank/DDBJ databases">
        <authorList>
            <person name="Afonso C.L."/>
            <person name="Miller P.J."/>
            <person name="Scott M.A."/>
            <person name="Spackman E."/>
            <person name="Goraichik I."/>
            <person name="Dimitrov K.M."/>
            <person name="Suarez D.L."/>
            <person name="Swayne D.E."/>
        </authorList>
    </citation>
    <scope>NUCLEOTIDE SEQUENCE [LARGE SCALE GENOMIC DNA]</scope>
    <source>
        <strain evidence="1 2">CGMCC 1.10972</strain>
    </source>
</reference>
<dbReference type="EMBL" id="FWXR01000001">
    <property type="protein sequence ID" value="SMC34990.1"/>
    <property type="molecule type" value="Genomic_DNA"/>
</dbReference>
<keyword evidence="2" id="KW-1185">Reference proteome</keyword>
<dbReference type="Gene3D" id="1.10.3700.10">
    <property type="entry name" value="AGR C 984p-like"/>
    <property type="match status" value="3"/>
</dbReference>
<dbReference type="AlphaFoldDB" id="A0A1W1YFJ5"/>
<dbReference type="InterPro" id="IPR023157">
    <property type="entry name" value="AGR-C-984p-like_sf"/>
</dbReference>